<keyword evidence="3" id="KW-0808">Transferase</keyword>
<protein>
    <submittedName>
        <fullName evidence="3">Glycosyltransferase family 2 protein</fullName>
    </submittedName>
</protein>
<comment type="caution">
    <text evidence="3">The sequence shown here is derived from an EMBL/GenBank/DDBJ whole genome shotgun (WGS) entry which is preliminary data.</text>
</comment>
<dbReference type="InterPro" id="IPR001173">
    <property type="entry name" value="Glyco_trans_2-like"/>
</dbReference>
<keyword evidence="4" id="KW-1185">Reference proteome</keyword>
<evidence type="ECO:0000259" key="2">
    <source>
        <dbReference type="Pfam" id="PF00535"/>
    </source>
</evidence>
<keyword evidence="1" id="KW-0812">Transmembrane</keyword>
<gene>
    <name evidence="3" type="ORF">FQY83_06930</name>
</gene>
<sequence length="298" mass="33998">MKTITVFTPTYNRAHLLGRLYESLLRQTCQDFIWLVVDDGSTDGTREMVAGWQAEARMEIQYEYKPNGGMHTAHNRAYDLMQTELNVCIDSDDWMPDNAVELICSRWRDVRNDPGVAGIVGLDESPDGEIIGTRFPVDGLRCTLTGLYERVGIRGDKKLVYRNDVTRSFPRYPEFAGERLVPLGWLYRQIDQKYELIAFNDVYVVVDYQVGGSSDSIISQYFQSPQGFQASRIISIQYSGSLKDKLRNVVHFGVSSLILGRWRTWLHSPAPILSVLTWPLSVTAFAYLVVRKSLPRRA</sequence>
<dbReference type="CDD" id="cd00761">
    <property type="entry name" value="Glyco_tranf_GTA_type"/>
    <property type="match status" value="1"/>
</dbReference>
<dbReference type="GO" id="GO:0016758">
    <property type="term" value="F:hexosyltransferase activity"/>
    <property type="evidence" value="ECO:0007669"/>
    <property type="project" value="UniProtKB-ARBA"/>
</dbReference>
<reference evidence="3 4" key="1">
    <citation type="journal article" date="2008" name="Int. J. Syst. Evol. Microbiol.">
        <title>Luteimonas marina sp. nov., isolated from seawater.</title>
        <authorList>
            <person name="Baik K.S."/>
            <person name="Park S.C."/>
            <person name="Kim M.S."/>
            <person name="Kim E.M."/>
            <person name="Park C."/>
            <person name="Chun J."/>
            <person name="Seong C.N."/>
        </authorList>
    </citation>
    <scope>NUCLEOTIDE SEQUENCE [LARGE SCALE GENOMIC DNA]</scope>
    <source>
        <strain evidence="3 4">FR1330</strain>
    </source>
</reference>
<evidence type="ECO:0000313" key="4">
    <source>
        <dbReference type="Proteomes" id="UP000319980"/>
    </source>
</evidence>
<dbReference type="AlphaFoldDB" id="A0A5C5U3N8"/>
<dbReference type="EMBL" id="VOHK01000003">
    <property type="protein sequence ID" value="TWT21091.1"/>
    <property type="molecule type" value="Genomic_DNA"/>
</dbReference>
<accession>A0A5C5U3N8</accession>
<evidence type="ECO:0000256" key="1">
    <source>
        <dbReference type="SAM" id="Phobius"/>
    </source>
</evidence>
<name>A0A5C5U3N8_9GAMM</name>
<proteinExistence type="predicted"/>
<dbReference type="RefSeq" id="WP_146386480.1">
    <property type="nucleotide sequence ID" value="NZ_VOHK01000003.1"/>
</dbReference>
<keyword evidence="1" id="KW-1133">Transmembrane helix</keyword>
<dbReference type="PANTHER" id="PTHR22916:SF3">
    <property type="entry name" value="UDP-GLCNAC:BETAGAL BETA-1,3-N-ACETYLGLUCOSAMINYLTRANSFERASE-LIKE PROTEIN 1"/>
    <property type="match status" value="1"/>
</dbReference>
<dbReference type="Pfam" id="PF00535">
    <property type="entry name" value="Glycos_transf_2"/>
    <property type="match status" value="1"/>
</dbReference>
<evidence type="ECO:0000313" key="3">
    <source>
        <dbReference type="EMBL" id="TWT21091.1"/>
    </source>
</evidence>
<keyword evidence="1" id="KW-0472">Membrane</keyword>
<dbReference type="SUPFAM" id="SSF53448">
    <property type="entry name" value="Nucleotide-diphospho-sugar transferases"/>
    <property type="match status" value="1"/>
</dbReference>
<dbReference type="Proteomes" id="UP000319980">
    <property type="component" value="Unassembled WGS sequence"/>
</dbReference>
<organism evidence="3 4">
    <name type="scientific">Luteimonas marina</name>
    <dbReference type="NCBI Taxonomy" id="488485"/>
    <lineage>
        <taxon>Bacteria</taxon>
        <taxon>Pseudomonadati</taxon>
        <taxon>Pseudomonadota</taxon>
        <taxon>Gammaproteobacteria</taxon>
        <taxon>Lysobacterales</taxon>
        <taxon>Lysobacteraceae</taxon>
        <taxon>Luteimonas</taxon>
    </lineage>
</organism>
<dbReference type="PANTHER" id="PTHR22916">
    <property type="entry name" value="GLYCOSYLTRANSFERASE"/>
    <property type="match status" value="1"/>
</dbReference>
<feature type="domain" description="Glycosyltransferase 2-like" evidence="2">
    <location>
        <begin position="5"/>
        <end position="109"/>
    </location>
</feature>
<dbReference type="OrthoDB" id="9801954at2"/>
<feature type="transmembrane region" description="Helical" evidence="1">
    <location>
        <begin position="272"/>
        <end position="290"/>
    </location>
</feature>
<dbReference type="Gene3D" id="3.90.550.10">
    <property type="entry name" value="Spore Coat Polysaccharide Biosynthesis Protein SpsA, Chain A"/>
    <property type="match status" value="1"/>
</dbReference>
<dbReference type="InterPro" id="IPR029044">
    <property type="entry name" value="Nucleotide-diphossugar_trans"/>
</dbReference>